<proteinExistence type="predicted"/>
<name>A0A9P3UPJ2_LYOSH</name>
<dbReference type="AlphaFoldDB" id="A0A9P3UPJ2"/>
<evidence type="ECO:0000313" key="2">
    <source>
        <dbReference type="Proteomes" id="UP001063166"/>
    </source>
</evidence>
<gene>
    <name evidence="1" type="ORF">LshimejAT787_0802330</name>
</gene>
<dbReference type="EMBL" id="BRPK01000008">
    <property type="protein sequence ID" value="GLB40362.1"/>
    <property type="molecule type" value="Genomic_DNA"/>
</dbReference>
<dbReference type="Proteomes" id="UP001063166">
    <property type="component" value="Unassembled WGS sequence"/>
</dbReference>
<comment type="caution">
    <text evidence="1">The sequence shown here is derived from an EMBL/GenBank/DDBJ whole genome shotgun (WGS) entry which is preliminary data.</text>
</comment>
<accession>A0A9P3UPJ2</accession>
<protein>
    <submittedName>
        <fullName evidence="1">Uncharacterized protein</fullName>
    </submittedName>
</protein>
<organism evidence="1 2">
    <name type="scientific">Lyophyllum shimeji</name>
    <name type="common">Hon-shimeji</name>
    <name type="synonym">Tricholoma shimeji</name>
    <dbReference type="NCBI Taxonomy" id="47721"/>
    <lineage>
        <taxon>Eukaryota</taxon>
        <taxon>Fungi</taxon>
        <taxon>Dikarya</taxon>
        <taxon>Basidiomycota</taxon>
        <taxon>Agaricomycotina</taxon>
        <taxon>Agaricomycetes</taxon>
        <taxon>Agaricomycetidae</taxon>
        <taxon>Agaricales</taxon>
        <taxon>Tricholomatineae</taxon>
        <taxon>Lyophyllaceae</taxon>
        <taxon>Lyophyllum</taxon>
    </lineage>
</organism>
<evidence type="ECO:0000313" key="1">
    <source>
        <dbReference type="EMBL" id="GLB40362.1"/>
    </source>
</evidence>
<reference evidence="1" key="1">
    <citation type="submission" date="2022-07" db="EMBL/GenBank/DDBJ databases">
        <title>The genome of Lyophyllum shimeji provides insight into the initial evolution of ectomycorrhizal fungal genome.</title>
        <authorList>
            <person name="Kobayashi Y."/>
            <person name="Shibata T."/>
            <person name="Hirakawa H."/>
            <person name="Shigenobu S."/>
            <person name="Nishiyama T."/>
            <person name="Yamada A."/>
            <person name="Hasebe M."/>
            <person name="Kawaguchi M."/>
        </authorList>
    </citation>
    <scope>NUCLEOTIDE SEQUENCE</scope>
    <source>
        <strain evidence="1">AT787</strain>
    </source>
</reference>
<sequence>MVEADHVSERTGFWISSHRFFFGQCDWLAHRFQKTRSVGHLHRLWSEPGKLSSSLAVYLCDSGGISLSIQFAQGKH</sequence>
<keyword evidence="2" id="KW-1185">Reference proteome</keyword>